<feature type="compositionally biased region" description="Low complexity" evidence="1">
    <location>
        <begin position="66"/>
        <end position="88"/>
    </location>
</feature>
<feature type="region of interest" description="Disordered" evidence="1">
    <location>
        <begin position="61"/>
        <end position="94"/>
    </location>
</feature>
<comment type="caution">
    <text evidence="2">The sequence shown here is derived from an EMBL/GenBank/DDBJ whole genome shotgun (WGS) entry which is preliminary data.</text>
</comment>
<dbReference type="EMBL" id="WBOF01000004">
    <property type="protein sequence ID" value="MQS17244.1"/>
    <property type="molecule type" value="Genomic_DNA"/>
</dbReference>
<evidence type="ECO:0000256" key="1">
    <source>
        <dbReference type="SAM" id="MobiDB-lite"/>
    </source>
</evidence>
<keyword evidence="3" id="KW-1185">Reference proteome</keyword>
<dbReference type="OrthoDB" id="4099030at2"/>
<dbReference type="RefSeq" id="WP_153469785.1">
    <property type="nucleotide sequence ID" value="NZ_WBOF01000004.1"/>
</dbReference>
<evidence type="ECO:0000313" key="3">
    <source>
        <dbReference type="Proteomes" id="UP000450000"/>
    </source>
</evidence>
<organism evidence="2 3">
    <name type="scientific">Streptomyces kaniharaensis</name>
    <dbReference type="NCBI Taxonomy" id="212423"/>
    <lineage>
        <taxon>Bacteria</taxon>
        <taxon>Bacillati</taxon>
        <taxon>Actinomycetota</taxon>
        <taxon>Actinomycetes</taxon>
        <taxon>Kitasatosporales</taxon>
        <taxon>Streptomycetaceae</taxon>
        <taxon>Streptomyces</taxon>
    </lineage>
</organism>
<feature type="region of interest" description="Disordered" evidence="1">
    <location>
        <begin position="234"/>
        <end position="254"/>
    </location>
</feature>
<dbReference type="AlphaFoldDB" id="A0A6N7L4N4"/>
<feature type="compositionally biased region" description="Basic and acidic residues" evidence="1">
    <location>
        <begin position="201"/>
        <end position="215"/>
    </location>
</feature>
<protein>
    <submittedName>
        <fullName evidence="2">Uncharacterized protein</fullName>
    </submittedName>
</protein>
<gene>
    <name evidence="2" type="ORF">F7Q99_34965</name>
</gene>
<accession>A0A6N7L4N4</accession>
<dbReference type="Proteomes" id="UP000450000">
    <property type="component" value="Unassembled WGS sequence"/>
</dbReference>
<name>A0A6N7L4N4_9ACTN</name>
<feature type="region of interest" description="Disordered" evidence="1">
    <location>
        <begin position="182"/>
        <end position="215"/>
    </location>
</feature>
<sequence length="254" mass="28147">MSTSKPPAARLTRAGIGETYGEGERTVDAWVKLLNFPAQVADGEWDAQQVDAWVKVSRPQSWPGRAVASAAESPAAAQAETAGASAAEEAAEEDELLGKSGLALRYNVSETTVDTWTKVEGFPDEAEPGRWPSHEADTWVEEHRAHVWAEFNGEGPKVVIPPPEGNPKDLYDVSGYGMILGNATRGEPLPRTTAQNYKRQGHLEPPDRTPGDRKRPEVFEDMWYLETITRHVYSRRGQGRVRASRTRRTNRKKS</sequence>
<reference evidence="2 3" key="1">
    <citation type="submission" date="2019-09" db="EMBL/GenBank/DDBJ databases">
        <title>Genome Sequences of Streptomyces kaniharaensis ATCC 21070.</title>
        <authorList>
            <person name="Zhu W."/>
            <person name="De Crecy-Lagard V."/>
            <person name="Richards N.G."/>
        </authorList>
    </citation>
    <scope>NUCLEOTIDE SEQUENCE [LARGE SCALE GENOMIC DNA]</scope>
    <source>
        <strain evidence="2 3">SF-557</strain>
    </source>
</reference>
<evidence type="ECO:0000313" key="2">
    <source>
        <dbReference type="EMBL" id="MQS17244.1"/>
    </source>
</evidence>
<proteinExistence type="predicted"/>